<organism evidence="2 3">
    <name type="scientific">Streptomyces polygonati</name>
    <dbReference type="NCBI Taxonomy" id="1617087"/>
    <lineage>
        <taxon>Bacteria</taxon>
        <taxon>Bacillati</taxon>
        <taxon>Actinomycetota</taxon>
        <taxon>Actinomycetes</taxon>
        <taxon>Kitasatosporales</taxon>
        <taxon>Streptomycetaceae</taxon>
        <taxon>Streptomyces</taxon>
    </lineage>
</organism>
<proteinExistence type="predicted"/>
<name>A0ABV8HQY2_9ACTN</name>
<dbReference type="Proteomes" id="UP001595765">
    <property type="component" value="Unassembled WGS sequence"/>
</dbReference>
<gene>
    <name evidence="2" type="ORF">ACFO3J_23640</name>
</gene>
<reference evidence="3" key="1">
    <citation type="journal article" date="2019" name="Int. J. Syst. Evol. Microbiol.">
        <title>The Global Catalogue of Microorganisms (GCM) 10K type strain sequencing project: providing services to taxonomists for standard genome sequencing and annotation.</title>
        <authorList>
            <consortium name="The Broad Institute Genomics Platform"/>
            <consortium name="The Broad Institute Genome Sequencing Center for Infectious Disease"/>
            <person name="Wu L."/>
            <person name="Ma J."/>
        </authorList>
    </citation>
    <scope>NUCLEOTIDE SEQUENCE [LARGE SCALE GENOMIC DNA]</scope>
    <source>
        <strain evidence="3">CGMCC 4.7237</strain>
    </source>
</reference>
<evidence type="ECO:0000313" key="2">
    <source>
        <dbReference type="EMBL" id="MFC4034448.1"/>
    </source>
</evidence>
<accession>A0ABV8HQY2</accession>
<dbReference type="RefSeq" id="WP_386432573.1">
    <property type="nucleotide sequence ID" value="NZ_JBHSBB010000014.1"/>
</dbReference>
<feature type="region of interest" description="Disordered" evidence="1">
    <location>
        <begin position="1"/>
        <end position="28"/>
    </location>
</feature>
<dbReference type="EMBL" id="JBHSBB010000014">
    <property type="protein sequence ID" value="MFC4034448.1"/>
    <property type="molecule type" value="Genomic_DNA"/>
</dbReference>
<evidence type="ECO:0000256" key="1">
    <source>
        <dbReference type="SAM" id="MobiDB-lite"/>
    </source>
</evidence>
<protein>
    <submittedName>
        <fullName evidence="2">Uncharacterized protein</fullName>
    </submittedName>
</protein>
<keyword evidence="3" id="KW-1185">Reference proteome</keyword>
<comment type="caution">
    <text evidence="2">The sequence shown here is derived from an EMBL/GenBank/DDBJ whole genome shotgun (WGS) entry which is preliminary data.</text>
</comment>
<sequence>MAPQLQAFSLDSFGYTEGEEDGGGEEYGPLVSKEAAEVAAGAVVWGEDGAASVAESDAIFILLEELPERSYTANVDGEKESSADESE</sequence>
<evidence type="ECO:0000313" key="3">
    <source>
        <dbReference type="Proteomes" id="UP001595765"/>
    </source>
</evidence>